<dbReference type="SMART" id="SM00849">
    <property type="entry name" value="Lactamase_B"/>
    <property type="match status" value="1"/>
</dbReference>
<gene>
    <name evidence="7" type="primary">gumP</name>
    <name evidence="7" type="ORF">KSF_077820</name>
</gene>
<dbReference type="InterPro" id="IPR036866">
    <property type="entry name" value="RibonucZ/Hydroxyglut_hydro"/>
</dbReference>
<dbReference type="RefSeq" id="WP_220208515.1">
    <property type="nucleotide sequence ID" value="NZ_BNJK01000002.1"/>
</dbReference>
<protein>
    <submittedName>
        <fullName evidence="7">MBL fold metallo-hydrolase</fullName>
    </submittedName>
</protein>
<evidence type="ECO:0000259" key="6">
    <source>
        <dbReference type="SMART" id="SM00849"/>
    </source>
</evidence>
<accession>A0A8J3N471</accession>
<dbReference type="PANTHER" id="PTHR42978">
    <property type="entry name" value="QUORUM-QUENCHING LACTONASE YTNP-RELATED-RELATED"/>
    <property type="match status" value="1"/>
</dbReference>
<organism evidence="7 8">
    <name type="scientific">Reticulibacter mediterranei</name>
    <dbReference type="NCBI Taxonomy" id="2778369"/>
    <lineage>
        <taxon>Bacteria</taxon>
        <taxon>Bacillati</taxon>
        <taxon>Chloroflexota</taxon>
        <taxon>Ktedonobacteria</taxon>
        <taxon>Ktedonobacterales</taxon>
        <taxon>Reticulibacteraceae</taxon>
        <taxon>Reticulibacter</taxon>
    </lineage>
</organism>
<proteinExistence type="inferred from homology"/>
<evidence type="ECO:0000256" key="3">
    <source>
        <dbReference type="ARBA" id="ARBA00022723"/>
    </source>
</evidence>
<dbReference type="PANTHER" id="PTHR42978:SF2">
    <property type="entry name" value="102 KBASES UNSTABLE REGION: FROM 1 TO 119443"/>
    <property type="match status" value="1"/>
</dbReference>
<comment type="caution">
    <text evidence="7">The sequence shown here is derived from an EMBL/GenBank/DDBJ whole genome shotgun (WGS) entry which is preliminary data.</text>
</comment>
<dbReference type="CDD" id="cd07730">
    <property type="entry name" value="metallo-hydrolase-like_MBL-fold"/>
    <property type="match status" value="1"/>
</dbReference>
<evidence type="ECO:0000256" key="5">
    <source>
        <dbReference type="ARBA" id="ARBA00022833"/>
    </source>
</evidence>
<feature type="domain" description="Metallo-beta-lactamase" evidence="6">
    <location>
        <begin position="37"/>
        <end position="267"/>
    </location>
</feature>
<evidence type="ECO:0000256" key="2">
    <source>
        <dbReference type="ARBA" id="ARBA00007749"/>
    </source>
</evidence>
<keyword evidence="3" id="KW-0479">Metal-binding</keyword>
<evidence type="ECO:0000256" key="4">
    <source>
        <dbReference type="ARBA" id="ARBA00022801"/>
    </source>
</evidence>
<dbReference type="Pfam" id="PF00753">
    <property type="entry name" value="Lactamase_B"/>
    <property type="match status" value="1"/>
</dbReference>
<dbReference type="SUPFAM" id="SSF56281">
    <property type="entry name" value="Metallo-hydrolase/oxidoreductase"/>
    <property type="match status" value="1"/>
</dbReference>
<dbReference type="AlphaFoldDB" id="A0A8J3N471"/>
<comment type="similarity">
    <text evidence="2">Belongs to the metallo-beta-lactamase superfamily.</text>
</comment>
<dbReference type="GO" id="GO:0016787">
    <property type="term" value="F:hydrolase activity"/>
    <property type="evidence" value="ECO:0007669"/>
    <property type="project" value="UniProtKB-KW"/>
</dbReference>
<evidence type="ECO:0000313" key="8">
    <source>
        <dbReference type="Proteomes" id="UP000597444"/>
    </source>
</evidence>
<keyword evidence="4" id="KW-0378">Hydrolase</keyword>
<dbReference type="GO" id="GO:0046872">
    <property type="term" value="F:metal ion binding"/>
    <property type="evidence" value="ECO:0007669"/>
    <property type="project" value="UniProtKB-KW"/>
</dbReference>
<name>A0A8J3N471_9CHLR</name>
<dbReference type="InterPro" id="IPR001279">
    <property type="entry name" value="Metallo-B-lactamas"/>
</dbReference>
<keyword evidence="8" id="KW-1185">Reference proteome</keyword>
<evidence type="ECO:0000313" key="7">
    <source>
        <dbReference type="EMBL" id="GHO97734.1"/>
    </source>
</evidence>
<dbReference type="InterPro" id="IPR051013">
    <property type="entry name" value="MBL_superfamily_lactonases"/>
</dbReference>
<keyword evidence="5" id="KW-0862">Zinc</keyword>
<evidence type="ECO:0000256" key="1">
    <source>
        <dbReference type="ARBA" id="ARBA00001947"/>
    </source>
</evidence>
<sequence length="283" mass="31564">MSGKPPELQCYLLDTGYCLTWEHHLIAGGQRRRVACHSLVALLHHPDHGWLLWDTGYAPRMLAVTQDLPFSLYRRATPLHLDARLSVAAQLERWQLRPQDIKRVLISHFHADHIAGLRDFPEAEFIATQSAYTDVADRRGLAALRRAFIPALLPTDFAARATLLSDFAGTSLPALGATHDLFHDGSLLLFSLPGHARGQMGLLAHTQRGRILFAADGAWLKRSIDEQRSPSRLTSLFIDDARAVQTTLQRLHAFQQQQPDILIIPSHCPATFAQEVEGADETV</sequence>
<reference evidence="7" key="1">
    <citation type="submission" date="2020-10" db="EMBL/GenBank/DDBJ databases">
        <title>Taxonomic study of unclassified bacteria belonging to the class Ktedonobacteria.</title>
        <authorList>
            <person name="Yabe S."/>
            <person name="Wang C.M."/>
            <person name="Zheng Y."/>
            <person name="Sakai Y."/>
            <person name="Cavaletti L."/>
            <person name="Monciardini P."/>
            <person name="Donadio S."/>
        </authorList>
    </citation>
    <scope>NUCLEOTIDE SEQUENCE</scope>
    <source>
        <strain evidence="7">ID150040</strain>
    </source>
</reference>
<dbReference type="Proteomes" id="UP000597444">
    <property type="component" value="Unassembled WGS sequence"/>
</dbReference>
<dbReference type="Gene3D" id="3.60.15.10">
    <property type="entry name" value="Ribonuclease Z/Hydroxyacylglutathione hydrolase-like"/>
    <property type="match status" value="1"/>
</dbReference>
<dbReference type="EMBL" id="BNJK01000002">
    <property type="protein sequence ID" value="GHO97734.1"/>
    <property type="molecule type" value="Genomic_DNA"/>
</dbReference>
<comment type="cofactor">
    <cofactor evidence="1">
        <name>Zn(2+)</name>
        <dbReference type="ChEBI" id="CHEBI:29105"/>
    </cofactor>
</comment>